<dbReference type="PANTHER" id="PTHR46222">
    <property type="entry name" value="PEPTIDYL-PROLYL CIS-TRANS ISOMERASE FKBP7/14"/>
    <property type="match status" value="1"/>
</dbReference>
<evidence type="ECO:0000256" key="4">
    <source>
        <dbReference type="ARBA" id="ARBA00022737"/>
    </source>
</evidence>
<dbReference type="SUPFAM" id="SSF47473">
    <property type="entry name" value="EF-hand"/>
    <property type="match status" value="1"/>
</dbReference>
<dbReference type="InterPro" id="IPR011992">
    <property type="entry name" value="EF-hand-dom_pair"/>
</dbReference>
<dbReference type="RefSeq" id="WP_170828170.1">
    <property type="nucleotide sequence ID" value="NZ_CBCRYE010000001.1"/>
</dbReference>
<accession>A0A1G4PWI4</accession>
<evidence type="ECO:0000256" key="5">
    <source>
        <dbReference type="ARBA" id="ARBA00023110"/>
    </source>
</evidence>
<evidence type="ECO:0000313" key="10">
    <source>
        <dbReference type="EMBL" id="SCW36379.1"/>
    </source>
</evidence>
<evidence type="ECO:0000256" key="6">
    <source>
        <dbReference type="ARBA" id="ARBA00023235"/>
    </source>
</evidence>
<dbReference type="Gene3D" id="1.10.238.10">
    <property type="entry name" value="EF-hand"/>
    <property type="match status" value="2"/>
</dbReference>
<keyword evidence="6" id="KW-0413">Isomerase</keyword>
<dbReference type="GO" id="GO:0003755">
    <property type="term" value="F:peptidyl-prolyl cis-trans isomerase activity"/>
    <property type="evidence" value="ECO:0007669"/>
    <property type="project" value="UniProtKB-KW"/>
</dbReference>
<evidence type="ECO:0000259" key="9">
    <source>
        <dbReference type="PROSITE" id="PS50222"/>
    </source>
</evidence>
<name>A0A1G4PWI4_9CAUL</name>
<evidence type="ECO:0000256" key="8">
    <source>
        <dbReference type="SAM" id="SignalP"/>
    </source>
</evidence>
<evidence type="ECO:0000256" key="7">
    <source>
        <dbReference type="ARBA" id="ARBA00029569"/>
    </source>
</evidence>
<evidence type="ECO:0000256" key="1">
    <source>
        <dbReference type="ARBA" id="ARBA00000971"/>
    </source>
</evidence>
<proteinExistence type="predicted"/>
<dbReference type="InterPro" id="IPR052273">
    <property type="entry name" value="PPIase_FKBP"/>
</dbReference>
<dbReference type="PROSITE" id="PS00018">
    <property type="entry name" value="EF_HAND_1"/>
    <property type="match status" value="2"/>
</dbReference>
<keyword evidence="5" id="KW-0697">Rotamase</keyword>
<gene>
    <name evidence="10" type="ORF">SAMN02927928_0703</name>
</gene>
<feature type="signal peptide" evidence="8">
    <location>
        <begin position="1"/>
        <end position="21"/>
    </location>
</feature>
<dbReference type="CDD" id="cd00051">
    <property type="entry name" value="EFh"/>
    <property type="match status" value="1"/>
</dbReference>
<dbReference type="InterPro" id="IPR002048">
    <property type="entry name" value="EF_hand_dom"/>
</dbReference>
<dbReference type="PROSITE" id="PS50222">
    <property type="entry name" value="EF_HAND_2"/>
    <property type="match status" value="1"/>
</dbReference>
<keyword evidence="11" id="KW-1185">Reference proteome</keyword>
<dbReference type="EMBL" id="FMTS01000001">
    <property type="protein sequence ID" value="SCW36379.1"/>
    <property type="molecule type" value="Genomic_DNA"/>
</dbReference>
<sequence>MKSLFVFSFGALVLLASPVAAKGTADADQAARAIARQTIQLQDRDHDGRISLKESAGAALSMFYSIDTDQSQLISSAEMVHATMTDVAALKVSNSADQTAALVASRFEVMDMDGDGSISLPEMLAVMQTVFDTADANADGFVSQNELVALATDRSAVAQGR</sequence>
<comment type="catalytic activity">
    <reaction evidence="1">
        <text>[protein]-peptidylproline (omega=180) = [protein]-peptidylproline (omega=0)</text>
        <dbReference type="Rhea" id="RHEA:16237"/>
        <dbReference type="Rhea" id="RHEA-COMP:10747"/>
        <dbReference type="Rhea" id="RHEA-COMP:10748"/>
        <dbReference type="ChEBI" id="CHEBI:83833"/>
        <dbReference type="ChEBI" id="CHEBI:83834"/>
        <dbReference type="EC" id="5.2.1.8"/>
    </reaction>
</comment>
<organism evidence="10 11">
    <name type="scientific">Asticcacaulis taihuensis</name>
    <dbReference type="NCBI Taxonomy" id="260084"/>
    <lineage>
        <taxon>Bacteria</taxon>
        <taxon>Pseudomonadati</taxon>
        <taxon>Pseudomonadota</taxon>
        <taxon>Alphaproteobacteria</taxon>
        <taxon>Caulobacterales</taxon>
        <taxon>Caulobacteraceae</taxon>
        <taxon>Asticcacaulis</taxon>
    </lineage>
</organism>
<dbReference type="Proteomes" id="UP000199150">
    <property type="component" value="Unassembled WGS sequence"/>
</dbReference>
<dbReference type="PANTHER" id="PTHR46222:SF3">
    <property type="entry name" value="PEPTIDYLPROLYL ISOMERASE"/>
    <property type="match status" value="1"/>
</dbReference>
<evidence type="ECO:0000256" key="2">
    <source>
        <dbReference type="ARBA" id="ARBA00013194"/>
    </source>
</evidence>
<dbReference type="GO" id="GO:0005509">
    <property type="term" value="F:calcium ion binding"/>
    <property type="evidence" value="ECO:0007669"/>
    <property type="project" value="InterPro"/>
</dbReference>
<dbReference type="Pfam" id="PF13202">
    <property type="entry name" value="EF-hand_5"/>
    <property type="match status" value="3"/>
</dbReference>
<keyword evidence="3 8" id="KW-0732">Signal</keyword>
<evidence type="ECO:0000313" key="11">
    <source>
        <dbReference type="Proteomes" id="UP000199150"/>
    </source>
</evidence>
<dbReference type="InterPro" id="IPR018247">
    <property type="entry name" value="EF_Hand_1_Ca_BS"/>
</dbReference>
<dbReference type="AlphaFoldDB" id="A0A1G4PWI4"/>
<evidence type="ECO:0000256" key="3">
    <source>
        <dbReference type="ARBA" id="ARBA00022729"/>
    </source>
</evidence>
<dbReference type="SMART" id="SM00054">
    <property type="entry name" value="EFh"/>
    <property type="match status" value="3"/>
</dbReference>
<dbReference type="STRING" id="260084.SAMN02927928_0703"/>
<protein>
    <recommendedName>
        <fullName evidence="2">peptidylprolyl isomerase</fullName>
        <ecNumber evidence="2">5.2.1.8</ecNumber>
    </recommendedName>
    <alternativeName>
        <fullName evidence="7">Rotamase</fullName>
    </alternativeName>
</protein>
<feature type="chain" id="PRO_5011505757" description="peptidylprolyl isomerase" evidence="8">
    <location>
        <begin position="22"/>
        <end position="161"/>
    </location>
</feature>
<keyword evidence="4" id="KW-0677">Repeat</keyword>
<reference evidence="11" key="1">
    <citation type="submission" date="2016-10" db="EMBL/GenBank/DDBJ databases">
        <authorList>
            <person name="Varghese N."/>
            <person name="Submissions S."/>
        </authorList>
    </citation>
    <scope>NUCLEOTIDE SEQUENCE [LARGE SCALE GENOMIC DNA]</scope>
    <source>
        <strain evidence="11">CGMCC 1.3431</strain>
    </source>
</reference>
<feature type="domain" description="EF-hand" evidence="9">
    <location>
        <begin position="98"/>
        <end position="133"/>
    </location>
</feature>
<dbReference type="EC" id="5.2.1.8" evidence="2"/>